<name>A0ABU2C0V5_9ACTN</name>
<keyword evidence="2" id="KW-1185">Reference proteome</keyword>
<keyword evidence="1" id="KW-0808">Transferase</keyword>
<dbReference type="EC" id="2.7.1.72" evidence="1"/>
<dbReference type="InterPro" id="IPR011009">
    <property type="entry name" value="Kinase-like_dom_sf"/>
</dbReference>
<dbReference type="InterPro" id="IPR006748">
    <property type="entry name" value="NH2Glyco/OHUrea_AB-resist_kin"/>
</dbReference>
<protein>
    <submittedName>
        <fullName evidence="1">Streptomycin 6-kinase</fullName>
        <ecNumber evidence="1">2.7.1.72</ecNumber>
    </submittedName>
</protein>
<evidence type="ECO:0000313" key="1">
    <source>
        <dbReference type="EMBL" id="MDR7364272.1"/>
    </source>
</evidence>
<accession>A0ABU2C0V5</accession>
<sequence length="306" mass="33829">MPVTLPDGVLGMAERGPDWAAWVEALPDTVSDLMEEWDLEPDGIPMHGFVGLVLPVLTDGRTAVLKLSFPDDETEHEHLALRRWGGRGAAALLRADPHRRALLIDRLGERKLNEVDVEEACEQVALRYADLHVPASPQFHRLSDVCSRWGEALAGLPRSAPLPQRLVQQAVSLARDLASDRDTDGTLVHGDLHGDNVLEAPEGKDYDGDWVVIDPKPLSGDPHLEPAPMLWNRWDDAVATGDVRDAVRRRFFTIIDTAGLDEDRARDWVVLRLLAFGLQQLEEPTPESDDLVTRAVTVAKAVQGED</sequence>
<dbReference type="EMBL" id="JAVDYG010000001">
    <property type="protein sequence ID" value="MDR7364272.1"/>
    <property type="molecule type" value="Genomic_DNA"/>
</dbReference>
<evidence type="ECO:0000313" key="2">
    <source>
        <dbReference type="Proteomes" id="UP001183648"/>
    </source>
</evidence>
<organism evidence="1 2">
    <name type="scientific">Nocardioides marmoribigeumensis</name>
    <dbReference type="NCBI Taxonomy" id="433649"/>
    <lineage>
        <taxon>Bacteria</taxon>
        <taxon>Bacillati</taxon>
        <taxon>Actinomycetota</taxon>
        <taxon>Actinomycetes</taxon>
        <taxon>Propionibacteriales</taxon>
        <taxon>Nocardioidaceae</taxon>
        <taxon>Nocardioides</taxon>
    </lineage>
</organism>
<dbReference type="Pfam" id="PF04655">
    <property type="entry name" value="APH_6_hur"/>
    <property type="match status" value="1"/>
</dbReference>
<dbReference type="Gene3D" id="3.90.1200.10">
    <property type="match status" value="1"/>
</dbReference>
<dbReference type="GO" id="GO:0050300">
    <property type="term" value="F:aminoglycoside 6-kinase activity"/>
    <property type="evidence" value="ECO:0007669"/>
    <property type="project" value="UniProtKB-EC"/>
</dbReference>
<dbReference type="RefSeq" id="WP_310305744.1">
    <property type="nucleotide sequence ID" value="NZ_BAAAPS010000005.1"/>
</dbReference>
<gene>
    <name evidence="1" type="ORF">J2S63_003825</name>
</gene>
<reference evidence="1 2" key="1">
    <citation type="submission" date="2023-07" db="EMBL/GenBank/DDBJ databases">
        <title>Sequencing the genomes of 1000 actinobacteria strains.</title>
        <authorList>
            <person name="Klenk H.-P."/>
        </authorList>
    </citation>
    <scope>NUCLEOTIDE SEQUENCE [LARGE SCALE GENOMIC DNA]</scope>
    <source>
        <strain evidence="1 2">DSM 19426</strain>
    </source>
</reference>
<dbReference type="Proteomes" id="UP001183648">
    <property type="component" value="Unassembled WGS sequence"/>
</dbReference>
<proteinExistence type="predicted"/>
<dbReference type="SUPFAM" id="SSF56112">
    <property type="entry name" value="Protein kinase-like (PK-like)"/>
    <property type="match status" value="1"/>
</dbReference>
<comment type="caution">
    <text evidence="1">The sequence shown here is derived from an EMBL/GenBank/DDBJ whole genome shotgun (WGS) entry which is preliminary data.</text>
</comment>